<comment type="similarity">
    <text evidence="5">Belongs to the Prp family.</text>
</comment>
<dbReference type="Proteomes" id="UP000824205">
    <property type="component" value="Unassembled WGS sequence"/>
</dbReference>
<name>A0A9D1UFW9_9FIRM</name>
<dbReference type="AlphaFoldDB" id="A0A9D1UFW9"/>
<evidence type="ECO:0000256" key="4">
    <source>
        <dbReference type="ARBA" id="ARBA00022807"/>
    </source>
</evidence>
<dbReference type="Gene3D" id="3.30.70.1490">
    <property type="entry name" value="Cysteine protease Prp"/>
    <property type="match status" value="1"/>
</dbReference>
<accession>A0A9D1UFW9</accession>
<evidence type="ECO:0000313" key="7">
    <source>
        <dbReference type="EMBL" id="HIW84990.1"/>
    </source>
</evidence>
<dbReference type="Pfam" id="PF04327">
    <property type="entry name" value="Peptidase_Prp"/>
    <property type="match status" value="1"/>
</dbReference>
<dbReference type="GO" id="GO:0042254">
    <property type="term" value="P:ribosome biogenesis"/>
    <property type="evidence" value="ECO:0007669"/>
    <property type="project" value="UniProtKB-KW"/>
</dbReference>
<dbReference type="PANTHER" id="PTHR39178:SF1">
    <property type="entry name" value="RIBOSOMAL-PROCESSING CYSTEINE PROTEASE PRP"/>
    <property type="match status" value="1"/>
</dbReference>
<evidence type="ECO:0000256" key="5">
    <source>
        <dbReference type="ARBA" id="ARBA00044503"/>
    </source>
</evidence>
<evidence type="ECO:0000256" key="6">
    <source>
        <dbReference type="ARBA" id="ARBA00044538"/>
    </source>
</evidence>
<dbReference type="GO" id="GO:0008234">
    <property type="term" value="F:cysteine-type peptidase activity"/>
    <property type="evidence" value="ECO:0007669"/>
    <property type="project" value="UniProtKB-KW"/>
</dbReference>
<evidence type="ECO:0000256" key="1">
    <source>
        <dbReference type="ARBA" id="ARBA00022517"/>
    </source>
</evidence>
<comment type="caution">
    <text evidence="7">The sequence shown here is derived from an EMBL/GenBank/DDBJ whole genome shotgun (WGS) entry which is preliminary data.</text>
</comment>
<evidence type="ECO:0000256" key="2">
    <source>
        <dbReference type="ARBA" id="ARBA00022670"/>
    </source>
</evidence>
<evidence type="ECO:0000313" key="8">
    <source>
        <dbReference type="Proteomes" id="UP000824205"/>
    </source>
</evidence>
<dbReference type="EMBL" id="DXGE01000003">
    <property type="protein sequence ID" value="HIW84990.1"/>
    <property type="molecule type" value="Genomic_DNA"/>
</dbReference>
<dbReference type="SUPFAM" id="SSF118010">
    <property type="entry name" value="TM1457-like"/>
    <property type="match status" value="1"/>
</dbReference>
<dbReference type="GO" id="GO:0006508">
    <property type="term" value="P:proteolysis"/>
    <property type="evidence" value="ECO:0007669"/>
    <property type="project" value="UniProtKB-KW"/>
</dbReference>
<dbReference type="PANTHER" id="PTHR39178">
    <property type="entry name" value="HYPOTHETICAL RIBOSOME-ASSOCIATED PROTEIN"/>
    <property type="match status" value="1"/>
</dbReference>
<dbReference type="InterPro" id="IPR036764">
    <property type="entry name" value="Peptidase_Prp_sf"/>
</dbReference>
<keyword evidence="2 7" id="KW-0645">Protease</keyword>
<evidence type="ECO:0000256" key="3">
    <source>
        <dbReference type="ARBA" id="ARBA00022801"/>
    </source>
</evidence>
<keyword evidence="4" id="KW-0788">Thiol protease</keyword>
<keyword evidence="1" id="KW-0690">Ribosome biogenesis</keyword>
<dbReference type="CDD" id="cd16332">
    <property type="entry name" value="Prp-like"/>
    <property type="match status" value="1"/>
</dbReference>
<keyword evidence="3" id="KW-0378">Hydrolase</keyword>
<organism evidence="7 8">
    <name type="scientific">Candidatus Eubacterium faecipullorum</name>
    <dbReference type="NCBI Taxonomy" id="2838571"/>
    <lineage>
        <taxon>Bacteria</taxon>
        <taxon>Bacillati</taxon>
        <taxon>Bacillota</taxon>
        <taxon>Clostridia</taxon>
        <taxon>Eubacteriales</taxon>
        <taxon>Eubacteriaceae</taxon>
        <taxon>Eubacterium</taxon>
    </lineage>
</organism>
<dbReference type="InterPro" id="IPR007422">
    <property type="entry name" value="Peptidase_Prp"/>
</dbReference>
<gene>
    <name evidence="7" type="ORF">IAA48_00695</name>
</gene>
<reference evidence="7" key="2">
    <citation type="submission" date="2021-04" db="EMBL/GenBank/DDBJ databases">
        <authorList>
            <person name="Gilroy R."/>
        </authorList>
    </citation>
    <scope>NUCLEOTIDE SEQUENCE</scope>
    <source>
        <strain evidence="7">421</strain>
    </source>
</reference>
<protein>
    <recommendedName>
        <fullName evidence="6">Ribosomal processing cysteine protease Prp</fullName>
    </recommendedName>
</protein>
<reference evidence="7" key="1">
    <citation type="journal article" date="2021" name="PeerJ">
        <title>Extensive microbial diversity within the chicken gut microbiome revealed by metagenomics and culture.</title>
        <authorList>
            <person name="Gilroy R."/>
            <person name="Ravi A."/>
            <person name="Getino M."/>
            <person name="Pursley I."/>
            <person name="Horton D.L."/>
            <person name="Alikhan N.F."/>
            <person name="Baker D."/>
            <person name="Gharbi K."/>
            <person name="Hall N."/>
            <person name="Watson M."/>
            <person name="Adriaenssens E.M."/>
            <person name="Foster-Nyarko E."/>
            <person name="Jarju S."/>
            <person name="Secka A."/>
            <person name="Antonio M."/>
            <person name="Oren A."/>
            <person name="Chaudhuri R.R."/>
            <person name="La Ragione R."/>
            <person name="Hildebrand F."/>
            <person name="Pallen M.J."/>
        </authorList>
    </citation>
    <scope>NUCLEOTIDE SEQUENCE</scope>
    <source>
        <strain evidence="7">421</strain>
    </source>
</reference>
<proteinExistence type="inferred from homology"/>
<sequence>MIETVFFRSHDLYTGFVSKGHALTAPSGQDILCAFVSSACLMAANTITDVIGLSAAAEAEKGYLKLVIKDDPIPAQDILKGLLLHLSELQKDYPENIKIKISEVQ</sequence>